<evidence type="ECO:0000259" key="1">
    <source>
        <dbReference type="SMART" id="SM00256"/>
    </source>
</evidence>
<dbReference type="SMART" id="SM00256">
    <property type="entry name" value="FBOX"/>
    <property type="match status" value="1"/>
</dbReference>
<dbReference type="SUPFAM" id="SSF81383">
    <property type="entry name" value="F-box domain"/>
    <property type="match status" value="1"/>
</dbReference>
<reference evidence="3" key="2">
    <citation type="journal article" date="2017" name="Nat. Plants">
        <title>The Aegilops tauschii genome reveals multiple impacts of transposons.</title>
        <authorList>
            <person name="Zhao G."/>
            <person name="Zou C."/>
            <person name="Li K."/>
            <person name="Wang K."/>
            <person name="Li T."/>
            <person name="Gao L."/>
            <person name="Zhang X."/>
            <person name="Wang H."/>
            <person name="Yang Z."/>
            <person name="Liu X."/>
            <person name="Jiang W."/>
            <person name="Mao L."/>
            <person name="Kong X."/>
            <person name="Jiao Y."/>
            <person name="Jia J."/>
        </authorList>
    </citation>
    <scope>NUCLEOTIDE SEQUENCE [LARGE SCALE GENOMIC DNA]</scope>
    <source>
        <strain evidence="3">cv. AL8/78</strain>
    </source>
</reference>
<dbReference type="Proteomes" id="UP000015105">
    <property type="component" value="Chromosome 7D"/>
</dbReference>
<name>A0A453TD19_AEGTS</name>
<reference evidence="2" key="3">
    <citation type="journal article" date="2017" name="Nature">
        <title>Genome sequence of the progenitor of the wheat D genome Aegilops tauschii.</title>
        <authorList>
            <person name="Luo M.C."/>
            <person name="Gu Y.Q."/>
            <person name="Puiu D."/>
            <person name="Wang H."/>
            <person name="Twardziok S.O."/>
            <person name="Deal K.R."/>
            <person name="Huo N."/>
            <person name="Zhu T."/>
            <person name="Wang L."/>
            <person name="Wang Y."/>
            <person name="McGuire P.E."/>
            <person name="Liu S."/>
            <person name="Long H."/>
            <person name="Ramasamy R.K."/>
            <person name="Rodriguez J.C."/>
            <person name="Van S.L."/>
            <person name="Yuan L."/>
            <person name="Wang Z."/>
            <person name="Xia Z."/>
            <person name="Xiao L."/>
            <person name="Anderson O.D."/>
            <person name="Ouyang S."/>
            <person name="Liang Y."/>
            <person name="Zimin A.V."/>
            <person name="Pertea G."/>
            <person name="Qi P."/>
            <person name="Bennetzen J.L."/>
            <person name="Dai X."/>
            <person name="Dawson M.W."/>
            <person name="Muller H.G."/>
            <person name="Kugler K."/>
            <person name="Rivarola-Duarte L."/>
            <person name="Spannagl M."/>
            <person name="Mayer K.F.X."/>
            <person name="Lu F.H."/>
            <person name="Bevan M.W."/>
            <person name="Leroy P."/>
            <person name="Li P."/>
            <person name="You F.M."/>
            <person name="Sun Q."/>
            <person name="Liu Z."/>
            <person name="Lyons E."/>
            <person name="Wicker T."/>
            <person name="Salzberg S.L."/>
            <person name="Devos K.M."/>
            <person name="Dvorak J."/>
        </authorList>
    </citation>
    <scope>NUCLEOTIDE SEQUENCE [LARGE SCALE GENOMIC DNA]</scope>
    <source>
        <strain evidence="2">cv. AL8/78</strain>
    </source>
</reference>
<dbReference type="AlphaFoldDB" id="A0A453TD19"/>
<dbReference type="Pfam" id="PF00646">
    <property type="entry name" value="F-box"/>
    <property type="match status" value="1"/>
</dbReference>
<evidence type="ECO:0000313" key="2">
    <source>
        <dbReference type="EnsemblPlants" id="AET7Gv21346500.10"/>
    </source>
</evidence>
<proteinExistence type="predicted"/>
<dbReference type="PANTHER" id="PTHR31264">
    <property type="entry name" value="OS07G0554500 PROTEIN-RELATED"/>
    <property type="match status" value="1"/>
</dbReference>
<protein>
    <recommendedName>
        <fullName evidence="1">F-box domain-containing protein</fullName>
    </recommendedName>
</protein>
<keyword evidence="3" id="KW-1185">Reference proteome</keyword>
<reference evidence="2" key="4">
    <citation type="submission" date="2019-03" db="UniProtKB">
        <authorList>
            <consortium name="EnsemblPlants"/>
        </authorList>
    </citation>
    <scope>IDENTIFICATION</scope>
</reference>
<accession>A0A453TD19</accession>
<reference evidence="3" key="1">
    <citation type="journal article" date="2014" name="Science">
        <title>Ancient hybridizations among the ancestral genomes of bread wheat.</title>
        <authorList>
            <consortium name="International Wheat Genome Sequencing Consortium,"/>
            <person name="Marcussen T."/>
            <person name="Sandve S.R."/>
            <person name="Heier L."/>
            <person name="Spannagl M."/>
            <person name="Pfeifer M."/>
            <person name="Jakobsen K.S."/>
            <person name="Wulff B.B."/>
            <person name="Steuernagel B."/>
            <person name="Mayer K.F."/>
            <person name="Olsen O.A."/>
        </authorList>
    </citation>
    <scope>NUCLEOTIDE SEQUENCE [LARGE SCALE GENOMIC DNA]</scope>
    <source>
        <strain evidence="3">cv. AL8/78</strain>
    </source>
</reference>
<organism evidence="2 3">
    <name type="scientific">Aegilops tauschii subsp. strangulata</name>
    <name type="common">Goatgrass</name>
    <dbReference type="NCBI Taxonomy" id="200361"/>
    <lineage>
        <taxon>Eukaryota</taxon>
        <taxon>Viridiplantae</taxon>
        <taxon>Streptophyta</taxon>
        <taxon>Embryophyta</taxon>
        <taxon>Tracheophyta</taxon>
        <taxon>Spermatophyta</taxon>
        <taxon>Magnoliopsida</taxon>
        <taxon>Liliopsida</taxon>
        <taxon>Poales</taxon>
        <taxon>Poaceae</taxon>
        <taxon>BOP clade</taxon>
        <taxon>Pooideae</taxon>
        <taxon>Triticodae</taxon>
        <taxon>Triticeae</taxon>
        <taxon>Triticinae</taxon>
        <taxon>Aegilops</taxon>
    </lineage>
</organism>
<dbReference type="EnsemblPlants" id="AET7Gv21346500.10">
    <property type="protein sequence ID" value="AET7Gv21346500.10"/>
    <property type="gene ID" value="AET7Gv21346500"/>
</dbReference>
<evidence type="ECO:0000313" key="3">
    <source>
        <dbReference type="Proteomes" id="UP000015105"/>
    </source>
</evidence>
<reference evidence="2" key="5">
    <citation type="journal article" date="2021" name="G3 (Bethesda)">
        <title>Aegilops tauschii genome assembly Aet v5.0 features greater sequence contiguity and improved annotation.</title>
        <authorList>
            <person name="Wang L."/>
            <person name="Zhu T."/>
            <person name="Rodriguez J.C."/>
            <person name="Deal K.R."/>
            <person name="Dubcovsky J."/>
            <person name="McGuire P.E."/>
            <person name="Lux T."/>
            <person name="Spannagl M."/>
            <person name="Mayer K.F.X."/>
            <person name="Baldrich P."/>
            <person name="Meyers B.C."/>
            <person name="Huo N."/>
            <person name="Gu Y.Q."/>
            <person name="Zhou H."/>
            <person name="Devos K.M."/>
            <person name="Bennetzen J.L."/>
            <person name="Unver T."/>
            <person name="Budak H."/>
            <person name="Gulick P.J."/>
            <person name="Galiba G."/>
            <person name="Kalapos B."/>
            <person name="Nelson D.R."/>
            <person name="Li P."/>
            <person name="You F.M."/>
            <person name="Luo M.C."/>
            <person name="Dvorak J."/>
        </authorList>
    </citation>
    <scope>NUCLEOTIDE SEQUENCE [LARGE SCALE GENOMIC DNA]</scope>
    <source>
        <strain evidence="2">cv. AL8/78</strain>
    </source>
</reference>
<feature type="domain" description="F-box" evidence="1">
    <location>
        <begin position="28"/>
        <end position="69"/>
    </location>
</feature>
<dbReference type="PANTHER" id="PTHR31264:SF19">
    <property type="entry name" value="F-BOX DOMAIN-CONTAINING PROTEIN"/>
    <property type="match status" value="1"/>
</dbReference>
<dbReference type="InterPro" id="IPR001810">
    <property type="entry name" value="F-box_dom"/>
</dbReference>
<dbReference type="InterPro" id="IPR036047">
    <property type="entry name" value="F-box-like_dom_sf"/>
</dbReference>
<dbReference type="Gramene" id="AET7Gv21346500.10">
    <property type="protein sequence ID" value="AET7Gv21346500.10"/>
    <property type="gene ID" value="AET7Gv21346500"/>
</dbReference>
<dbReference type="CDD" id="cd09917">
    <property type="entry name" value="F-box_SF"/>
    <property type="match status" value="1"/>
</dbReference>
<sequence>RFIPNRNPRSPSSTRVAMALPMTASIPLPDELLEEIFLRLPTLDTLACASATCTSFCRVIKGRAFRRRFRVLHRPSLLGFMDAAGFQPAQAPHPSAPLAAALGPCAADFTFVPAIVSSSSYILPEEEGPRWRPCDARDGRVLLDWISLQPRVVKNWSYSGKGSEVSILMDRRELVDFFDDGRRLAWTKRERCNAADFHLAICDPLSRRYVLLPTIPEDLAAQPHDRLWEFEPVLAPNTSDESEENHFKVICIARYLKKLVLFVIQSTTMQWCMVESPVLPCLDDMSYFDCVRGCFCWTQCWFWSDNLMLLWVGKEPLRCFVLLVNMGHLLSIIPLYRIVRMNGSLRRLYSYLGSIRSILFPQWVQPRDSCSSRALRLALSFRMLIATQWMSKLMKLPRSIQRWEISLIANVPSPTLASQGCYQNQLFDQLT</sequence>